<evidence type="ECO:0000256" key="1">
    <source>
        <dbReference type="SAM" id="Phobius"/>
    </source>
</evidence>
<keyword evidence="1" id="KW-0812">Transmembrane</keyword>
<proteinExistence type="predicted"/>
<dbReference type="KEGG" id="nod:FOH10_17080"/>
<name>A0A378YV28_9NOCA</name>
<sequence length="172" mass="18057">MTAHSAVVDEVEADSTDADKGTPAAFFERVSGALGIALRDRSEIGDALRAEVPAKVREARYAAWATAGFAVLHCLLAIPDGVLSVLGSGGHFFAAWLTGAMAVLFGIRSRWVWIGALAVSSLQTFLGVFTLFSTELPTGVGPFIVLAGIMASGVVLALLLRRDVYAWFAATS</sequence>
<gene>
    <name evidence="2" type="ORF">FOH10_17080</name>
    <name evidence="3" type="ORF">NCTC1934_04538</name>
</gene>
<evidence type="ECO:0000313" key="3">
    <source>
        <dbReference type="EMBL" id="SUA80964.1"/>
    </source>
</evidence>
<dbReference type="Proteomes" id="UP000255467">
    <property type="component" value="Unassembled WGS sequence"/>
</dbReference>
<evidence type="ECO:0000313" key="5">
    <source>
        <dbReference type="Proteomes" id="UP000317039"/>
    </source>
</evidence>
<keyword evidence="1" id="KW-0472">Membrane</keyword>
<feature type="transmembrane region" description="Helical" evidence="1">
    <location>
        <begin position="61"/>
        <end position="79"/>
    </location>
</feature>
<dbReference type="GeneID" id="80334082"/>
<accession>A0A378YV28</accession>
<evidence type="ECO:0000313" key="4">
    <source>
        <dbReference type="Proteomes" id="UP000255467"/>
    </source>
</evidence>
<dbReference type="AlphaFoldDB" id="A0A378YV28"/>
<keyword evidence="1" id="KW-1133">Transmembrane helix</keyword>
<evidence type="ECO:0000313" key="2">
    <source>
        <dbReference type="EMBL" id="QDP80172.1"/>
    </source>
</evidence>
<feature type="transmembrane region" description="Helical" evidence="1">
    <location>
        <begin position="112"/>
        <end position="133"/>
    </location>
</feature>
<reference evidence="2 5" key="2">
    <citation type="submission" date="2019-07" db="EMBL/GenBank/DDBJ databases">
        <title>Complete Genome Sequence and Methylome Analysis of Nocardia otitidis-caviarum NEB252.</title>
        <authorList>
            <person name="Fomenkov A."/>
            <person name="Anton B.P."/>
            <person name="Vincze T."/>
            <person name="Roberts R.J."/>
        </authorList>
    </citation>
    <scope>NUCLEOTIDE SEQUENCE [LARGE SCALE GENOMIC DNA]</scope>
    <source>
        <strain evidence="2 5">NEB252</strain>
    </source>
</reference>
<reference evidence="3 4" key="1">
    <citation type="submission" date="2018-06" db="EMBL/GenBank/DDBJ databases">
        <authorList>
            <consortium name="Pathogen Informatics"/>
            <person name="Doyle S."/>
        </authorList>
    </citation>
    <scope>NUCLEOTIDE SEQUENCE [LARGE SCALE GENOMIC DNA]</scope>
    <source>
        <strain evidence="3 4">NCTC1934</strain>
    </source>
</reference>
<organism evidence="3 4">
    <name type="scientific">Nocardia otitidiscaviarum</name>
    <dbReference type="NCBI Taxonomy" id="1823"/>
    <lineage>
        <taxon>Bacteria</taxon>
        <taxon>Bacillati</taxon>
        <taxon>Actinomycetota</taxon>
        <taxon>Actinomycetes</taxon>
        <taxon>Mycobacteriales</taxon>
        <taxon>Nocardiaceae</taxon>
        <taxon>Nocardia</taxon>
    </lineage>
</organism>
<feature type="transmembrane region" description="Helical" evidence="1">
    <location>
        <begin position="85"/>
        <end position="105"/>
    </location>
</feature>
<dbReference type="EMBL" id="CP041695">
    <property type="protein sequence ID" value="QDP80172.1"/>
    <property type="molecule type" value="Genomic_DNA"/>
</dbReference>
<keyword evidence="4" id="KW-1185">Reference proteome</keyword>
<protein>
    <submittedName>
        <fullName evidence="3">Uncharacterized protein</fullName>
    </submittedName>
</protein>
<dbReference type="OrthoDB" id="4546139at2"/>
<feature type="transmembrane region" description="Helical" evidence="1">
    <location>
        <begin position="139"/>
        <end position="160"/>
    </location>
</feature>
<dbReference type="EMBL" id="UGRY01000002">
    <property type="protein sequence ID" value="SUA80964.1"/>
    <property type="molecule type" value="Genomic_DNA"/>
</dbReference>
<dbReference type="Proteomes" id="UP000317039">
    <property type="component" value="Chromosome"/>
</dbReference>
<dbReference type="RefSeq" id="WP_029924486.1">
    <property type="nucleotide sequence ID" value="NZ_CP041695.1"/>
</dbReference>